<reference evidence="2 3" key="1">
    <citation type="journal article" date="2012" name="Int. J. Syst. Evol. Microbiol.">
        <title>Vibrio caribbeanicus sp. nov., isolated from the marine sponge Scleritoderma cyanea.</title>
        <authorList>
            <person name="Hoffmann M."/>
            <person name="Monday S.R."/>
            <person name="Allard M.W."/>
            <person name="Strain E.A."/>
            <person name="Whittaker P."/>
            <person name="Naum M."/>
            <person name="McCarthy P.J."/>
            <person name="Lopez J.V."/>
            <person name="Fischer M."/>
            <person name="Brown E.W."/>
        </authorList>
    </citation>
    <scope>NUCLEOTIDE SEQUENCE [LARGE SCALE GENOMIC DNA]</scope>
    <source>
        <strain evidence="2 3">ATCC 19109</strain>
    </source>
</reference>
<dbReference type="EMBL" id="AFWI01000052">
    <property type="protein sequence ID" value="EGU57893.1"/>
    <property type="molecule type" value="Genomic_DNA"/>
</dbReference>
<evidence type="ECO:0000256" key="1">
    <source>
        <dbReference type="SAM" id="Phobius"/>
    </source>
</evidence>
<dbReference type="Proteomes" id="UP000003836">
    <property type="component" value="Unassembled WGS sequence"/>
</dbReference>
<organism evidence="2 3">
    <name type="scientific">Vibrio tubiashii ATCC 19109</name>
    <dbReference type="NCBI Taxonomy" id="1051646"/>
    <lineage>
        <taxon>Bacteria</taxon>
        <taxon>Pseudomonadati</taxon>
        <taxon>Pseudomonadota</taxon>
        <taxon>Gammaproteobacteria</taxon>
        <taxon>Vibrionales</taxon>
        <taxon>Vibrionaceae</taxon>
        <taxon>Vibrio</taxon>
        <taxon>Vibrio oreintalis group</taxon>
    </lineage>
</organism>
<name>A0ABN0DJY5_9VIBR</name>
<protein>
    <submittedName>
        <fullName evidence="2">Uncharacterized protein</fullName>
    </submittedName>
</protein>
<evidence type="ECO:0000313" key="3">
    <source>
        <dbReference type="Proteomes" id="UP000003836"/>
    </source>
</evidence>
<keyword evidence="3" id="KW-1185">Reference proteome</keyword>
<feature type="transmembrane region" description="Helical" evidence="1">
    <location>
        <begin position="47"/>
        <end position="65"/>
    </location>
</feature>
<keyword evidence="1" id="KW-0812">Transmembrane</keyword>
<feature type="transmembrane region" description="Helical" evidence="1">
    <location>
        <begin position="71"/>
        <end position="92"/>
    </location>
</feature>
<accession>A0ABN0DJY5</accession>
<evidence type="ECO:0000313" key="2">
    <source>
        <dbReference type="EMBL" id="EGU57893.1"/>
    </source>
</evidence>
<keyword evidence="1" id="KW-1133">Transmembrane helix</keyword>
<keyword evidence="1" id="KW-0472">Membrane</keyword>
<sequence length="104" mass="11260">MLLIACAVMTLFWPTPIFTYWLAIILTVLGLVITFERDANIASGKALLMITVMLVLANGLIGVAAEHVSSSSIASLSVEALRYPLLICLFVFSVRKMSRVDTAA</sequence>
<feature type="transmembrane region" description="Helical" evidence="1">
    <location>
        <begin position="17"/>
        <end position="35"/>
    </location>
</feature>
<gene>
    <name evidence="2" type="ORF">VITU9109_00420</name>
</gene>
<proteinExistence type="predicted"/>
<comment type="caution">
    <text evidence="2">The sequence shown here is derived from an EMBL/GenBank/DDBJ whole genome shotgun (WGS) entry which is preliminary data.</text>
</comment>